<dbReference type="EMBL" id="JARWAO010000009">
    <property type="protein sequence ID" value="MDR5897159.1"/>
    <property type="molecule type" value="Genomic_DNA"/>
</dbReference>
<dbReference type="RefSeq" id="WP_251595447.1">
    <property type="nucleotide sequence ID" value="NZ_JAMLJI010000005.1"/>
</dbReference>
<evidence type="ECO:0000313" key="2">
    <source>
        <dbReference type="Proteomes" id="UP001269375"/>
    </source>
</evidence>
<gene>
    <name evidence="1" type="ORF">QC825_13880</name>
</gene>
<evidence type="ECO:0008006" key="3">
    <source>
        <dbReference type="Google" id="ProtNLM"/>
    </source>
</evidence>
<comment type="caution">
    <text evidence="1">The sequence shown here is derived from an EMBL/GenBank/DDBJ whole genome shotgun (WGS) entry which is preliminary data.</text>
</comment>
<evidence type="ECO:0000313" key="1">
    <source>
        <dbReference type="EMBL" id="MDR5897159.1"/>
    </source>
</evidence>
<dbReference type="Proteomes" id="UP001269375">
    <property type="component" value="Unassembled WGS sequence"/>
</dbReference>
<protein>
    <recommendedName>
        <fullName evidence="3">Type 4 fimbrial biogenesis protein PilX N-terminal domain-containing protein</fullName>
    </recommendedName>
</protein>
<name>A0ABU1GYV6_9GAMM</name>
<accession>A0ABU1GYV6</accession>
<keyword evidence="2" id="KW-1185">Reference proteome</keyword>
<reference evidence="1 2" key="1">
    <citation type="submission" date="2023-04" db="EMBL/GenBank/DDBJ databases">
        <title>A long-awaited taxogenomic arrangement of the family Halomonadaceae.</title>
        <authorList>
            <person name="De La Haba R."/>
            <person name="Chuvochina M."/>
            <person name="Wittouck S."/>
            <person name="Arahal D.R."/>
            <person name="Sanchez-Porro C."/>
            <person name="Hugenholtz P."/>
            <person name="Ventosa A."/>
        </authorList>
    </citation>
    <scope>NUCLEOTIDE SEQUENCE [LARGE SCALE GENOMIC DNA]</scope>
    <source>
        <strain evidence="1 2">DSM 22428</strain>
    </source>
</reference>
<proteinExistence type="predicted"/>
<organism evidence="1 2">
    <name type="scientific">Larsenimonas suaedae</name>
    <dbReference type="NCBI Taxonomy" id="1851019"/>
    <lineage>
        <taxon>Bacteria</taxon>
        <taxon>Pseudomonadati</taxon>
        <taxon>Pseudomonadota</taxon>
        <taxon>Gammaproteobacteria</taxon>
        <taxon>Oceanospirillales</taxon>
        <taxon>Halomonadaceae</taxon>
        <taxon>Larsenimonas</taxon>
    </lineage>
</organism>
<sequence length="166" mass="17724">MKNQRGFVLMMAMILLFGLALLGATLSKSGVLGLSLSHRTQESVDNFQDTNGRLAVRLGSTWSQANRTALLALALGERFTEDTGHSVTLVNRVLTCASEAELRAMGSDTTTVLRRVVDIEVSGGDGKGQAPYTLHQGMVVSMPGAGSRQSLDIRTLNIQENTQCGS</sequence>